<feature type="transmembrane region" description="Helical" evidence="1">
    <location>
        <begin position="55"/>
        <end position="78"/>
    </location>
</feature>
<comment type="caution">
    <text evidence="2">The sequence shown here is derived from an EMBL/GenBank/DDBJ whole genome shotgun (WGS) entry which is preliminary data.</text>
</comment>
<keyword evidence="1" id="KW-1133">Transmembrane helix</keyword>
<dbReference type="EMBL" id="JADNRY010000135">
    <property type="protein sequence ID" value="KAF9063934.1"/>
    <property type="molecule type" value="Genomic_DNA"/>
</dbReference>
<protein>
    <submittedName>
        <fullName evidence="2">Uncharacterized protein</fullName>
    </submittedName>
</protein>
<sequence length="82" mass="9377">MLSYMVSCCKMWYVSDAVCMFICTFSLRCFFLSFPFACHSHLSLLIGLHHLMPPSLCLTFLASHILSLLACMLLPFMYCSVH</sequence>
<dbReference type="AlphaFoldDB" id="A0A9P5U2X5"/>
<proteinExistence type="predicted"/>
<feature type="transmembrane region" description="Helical" evidence="1">
    <location>
        <begin position="12"/>
        <end position="34"/>
    </location>
</feature>
<keyword evidence="1" id="KW-0812">Transmembrane</keyword>
<evidence type="ECO:0000313" key="3">
    <source>
        <dbReference type="Proteomes" id="UP000772434"/>
    </source>
</evidence>
<evidence type="ECO:0000313" key="2">
    <source>
        <dbReference type="EMBL" id="KAF9063934.1"/>
    </source>
</evidence>
<keyword evidence="1" id="KW-0472">Membrane</keyword>
<accession>A0A9P5U2X5</accession>
<evidence type="ECO:0000256" key="1">
    <source>
        <dbReference type="SAM" id="Phobius"/>
    </source>
</evidence>
<keyword evidence="3" id="KW-1185">Reference proteome</keyword>
<gene>
    <name evidence="2" type="ORF">BDP27DRAFT_1334367</name>
</gene>
<name>A0A9P5U2X5_9AGAR</name>
<feature type="non-terminal residue" evidence="2">
    <location>
        <position position="82"/>
    </location>
</feature>
<dbReference type="Proteomes" id="UP000772434">
    <property type="component" value="Unassembled WGS sequence"/>
</dbReference>
<reference evidence="2" key="1">
    <citation type="submission" date="2020-11" db="EMBL/GenBank/DDBJ databases">
        <authorList>
            <consortium name="DOE Joint Genome Institute"/>
            <person name="Ahrendt S."/>
            <person name="Riley R."/>
            <person name="Andreopoulos W."/>
            <person name="Labutti K."/>
            <person name="Pangilinan J."/>
            <person name="Ruiz-Duenas F.J."/>
            <person name="Barrasa J.M."/>
            <person name="Sanchez-Garcia M."/>
            <person name="Camarero S."/>
            <person name="Miyauchi S."/>
            <person name="Serrano A."/>
            <person name="Linde D."/>
            <person name="Babiker R."/>
            <person name="Drula E."/>
            <person name="Ayuso-Fernandez I."/>
            <person name="Pacheco R."/>
            <person name="Padilla G."/>
            <person name="Ferreira P."/>
            <person name="Barriuso J."/>
            <person name="Kellner H."/>
            <person name="Castanera R."/>
            <person name="Alfaro M."/>
            <person name="Ramirez L."/>
            <person name="Pisabarro A.G."/>
            <person name="Kuo A."/>
            <person name="Tritt A."/>
            <person name="Lipzen A."/>
            <person name="He G."/>
            <person name="Yan M."/>
            <person name="Ng V."/>
            <person name="Cullen D."/>
            <person name="Martin F."/>
            <person name="Rosso M.-N."/>
            <person name="Henrissat B."/>
            <person name="Hibbett D."/>
            <person name="Martinez A.T."/>
            <person name="Grigoriev I.V."/>
        </authorList>
    </citation>
    <scope>NUCLEOTIDE SEQUENCE</scope>
    <source>
        <strain evidence="2">AH 40177</strain>
    </source>
</reference>
<organism evidence="2 3">
    <name type="scientific">Rhodocollybia butyracea</name>
    <dbReference type="NCBI Taxonomy" id="206335"/>
    <lineage>
        <taxon>Eukaryota</taxon>
        <taxon>Fungi</taxon>
        <taxon>Dikarya</taxon>
        <taxon>Basidiomycota</taxon>
        <taxon>Agaricomycotina</taxon>
        <taxon>Agaricomycetes</taxon>
        <taxon>Agaricomycetidae</taxon>
        <taxon>Agaricales</taxon>
        <taxon>Marasmiineae</taxon>
        <taxon>Omphalotaceae</taxon>
        <taxon>Rhodocollybia</taxon>
    </lineage>
</organism>